<reference evidence="6 7" key="1">
    <citation type="journal article" date="2011" name="Science">
        <title>Comparative functional genomics of the fission yeasts.</title>
        <authorList>
            <person name="Rhind N."/>
            <person name="Chen Z."/>
            <person name="Yassour M."/>
            <person name="Thompson D.A."/>
            <person name="Haas B.J."/>
            <person name="Habib N."/>
            <person name="Wapinski I."/>
            <person name="Roy S."/>
            <person name="Lin M.F."/>
            <person name="Heiman D.I."/>
            <person name="Young S.K."/>
            <person name="Furuya K."/>
            <person name="Guo Y."/>
            <person name="Pidoux A."/>
            <person name="Chen H.M."/>
            <person name="Robbertse B."/>
            <person name="Goldberg J.M."/>
            <person name="Aoki K."/>
            <person name="Bayne E.H."/>
            <person name="Berlin A.M."/>
            <person name="Desjardins C.A."/>
            <person name="Dobbs E."/>
            <person name="Dukaj L."/>
            <person name="Fan L."/>
            <person name="FitzGerald M.G."/>
            <person name="French C."/>
            <person name="Gujja S."/>
            <person name="Hansen K."/>
            <person name="Keifenheim D."/>
            <person name="Levin J.Z."/>
            <person name="Mosher R.A."/>
            <person name="Mueller C.A."/>
            <person name="Pfiffner J."/>
            <person name="Priest M."/>
            <person name="Russ C."/>
            <person name="Smialowska A."/>
            <person name="Swoboda P."/>
            <person name="Sykes S.M."/>
            <person name="Vaughn M."/>
            <person name="Vengrova S."/>
            <person name="Yoder R."/>
            <person name="Zeng Q."/>
            <person name="Allshire R."/>
            <person name="Baulcombe D."/>
            <person name="Birren B.W."/>
            <person name="Brown W."/>
            <person name="Ekwall K."/>
            <person name="Kellis M."/>
            <person name="Leatherwood J."/>
            <person name="Levin H."/>
            <person name="Margalit H."/>
            <person name="Martienssen R."/>
            <person name="Nieduszynski C.A."/>
            <person name="Spatafora J.W."/>
            <person name="Friedman N."/>
            <person name="Dalgaard J.Z."/>
            <person name="Baumann P."/>
            <person name="Niki H."/>
            <person name="Regev A."/>
            <person name="Nusbaum C."/>
        </authorList>
    </citation>
    <scope>NUCLEOTIDE SEQUENCE [LARGE SCALE GENOMIC DNA]</scope>
    <source>
        <strain evidence="7">yFS286</strain>
    </source>
</reference>
<dbReference type="HOGENOM" id="CLU_284721_0_0_1"/>
<dbReference type="Pfam" id="PF01833">
    <property type="entry name" value="TIG"/>
    <property type="match status" value="1"/>
</dbReference>
<feature type="compositionally biased region" description="Basic and acidic residues" evidence="3">
    <location>
        <begin position="19"/>
        <end position="31"/>
    </location>
</feature>
<dbReference type="OMA" id="RVETNML"/>
<feature type="domain" description="IPT/TIG" evidence="5">
    <location>
        <begin position="624"/>
        <end position="708"/>
    </location>
</feature>
<dbReference type="SUPFAM" id="SSF48403">
    <property type="entry name" value="Ankyrin repeat"/>
    <property type="match status" value="1"/>
</dbReference>
<keyword evidence="7" id="KW-1185">Reference proteome</keyword>
<dbReference type="Pfam" id="PF25603">
    <property type="entry name" value="SPT23_MGA2_DBD"/>
    <property type="match status" value="1"/>
</dbReference>
<keyword evidence="4" id="KW-0812">Transmembrane</keyword>
<dbReference type="Proteomes" id="UP000016088">
    <property type="component" value="Unassembled WGS sequence"/>
</dbReference>
<dbReference type="GO" id="GO:0005634">
    <property type="term" value="C:nucleus"/>
    <property type="evidence" value="ECO:0007669"/>
    <property type="project" value="TreeGrafter"/>
</dbReference>
<proteinExistence type="predicted"/>
<dbReference type="Gene3D" id="2.60.40.10">
    <property type="entry name" value="Immunoglobulins"/>
    <property type="match status" value="1"/>
</dbReference>
<feature type="region of interest" description="Disordered" evidence="3">
    <location>
        <begin position="443"/>
        <end position="467"/>
    </location>
</feature>
<dbReference type="VEuPathDB" id="FungiDB:SOCG_03002"/>
<dbReference type="InterPro" id="IPR014756">
    <property type="entry name" value="Ig_E-set"/>
</dbReference>
<feature type="compositionally biased region" description="Low complexity" evidence="3">
    <location>
        <begin position="82"/>
        <end position="97"/>
    </location>
</feature>
<feature type="repeat" description="ANK" evidence="2">
    <location>
        <begin position="826"/>
        <end position="858"/>
    </location>
</feature>
<feature type="compositionally biased region" description="Polar residues" evidence="3">
    <location>
        <begin position="458"/>
        <end position="467"/>
    </location>
</feature>
<evidence type="ECO:0000313" key="6">
    <source>
        <dbReference type="EMBL" id="EPX73784.1"/>
    </source>
</evidence>
<organism evidence="6 7">
    <name type="scientific">Schizosaccharomyces octosporus (strain yFS286)</name>
    <name type="common">Fission yeast</name>
    <name type="synonym">Octosporomyces octosporus</name>
    <dbReference type="NCBI Taxonomy" id="483514"/>
    <lineage>
        <taxon>Eukaryota</taxon>
        <taxon>Fungi</taxon>
        <taxon>Dikarya</taxon>
        <taxon>Ascomycota</taxon>
        <taxon>Taphrinomycotina</taxon>
        <taxon>Schizosaccharomycetes</taxon>
        <taxon>Schizosaccharomycetales</taxon>
        <taxon>Schizosaccharomycetaceae</taxon>
        <taxon>Schizosaccharomyces</taxon>
    </lineage>
</organism>
<sequence>MDVDLQLEELFMKKQVPGENREETWEPEKNTKMSSDGSRSSFDEFTFSTPEYDNENGDAAMREFFKFDELPKEASTQFLKVPPSLSLESSPNLSNSQDESEESQDRSTDYMPPQIDNAYPFFMSDSQISNPPIFSPPTNFHIGNDHLNGTADDIYANGDAVKQFLNLPATDFSTSAINPSYLNNQNFPNTDLPAKVPSLYPQSESFPELSASFPELQEYVLSVNHIPAINEQKWRSRVETNMLFQVQIRKADGGAVPFKYIRLPNWAHREEKKKSMKKIVNCQDPQDYLQLVPTVIAGDNASNVVRTCCIRCLLRERKRNARSQATKDACMPNYTKLKACERSMSDATPEQKHNFQIKLLNQFPKLEDIDEEKMIMVFTGPEFVPLESTQLGKVAHINARITCYSSHQSCPYFRLTWDLYSSSSLVASLSFPEPITVLDDHKSRNTPKAVRQGKKLNPSDNQSNQKIYSPSMVDTVKGPIEKRRRTLSEINSHCQPQQLTTQPVIPEASNVSGKNDVSVISNKSTFHMPSDYSTVPVTNDDHVLRGPLNTVDKESMEMEARSIPPEFSSYNQFPNAFSESVDPSLGPFTPNTERYQSIPKTTHFNKQSMSSATSTTPTSLQPREPLISRIIPNKGSIMGGYEVTILGANFFNGLVCLFGETPAAVTFSWSDSTIIATCPPAAVAETVPVKFLNYSMESSGTNATFTYEDNLDNELFKLTVQVLGLKLTGTVQNPLTLSKKLLSSWRDDFAQYITNSIKPTSNQDRKAHHECMNEKIESLRSMVTQVAKEHNVPFPNSLESTILAALSIVDETKTTFPTDFDVVNEFGRTLLHYSVAAGLGSATTFLINNGADINKRDSLGYTPLHYAALYEYPEIYLRLLSKGASPDLTGANDKCADDLATVKFRSLVAEKKETDFALLDEKSRVESDLTLKQSSTIEDIKEKIWSRSSTLFPSLQELPQNYMSEVPLLMQKAMVSTLRSISAIPDDVPPPYSEVAHEGYVPQTVSGNPSEDSDHNKSAWWSLKWQSRLVGRGKTSALTPEETKAIQEQAKTLKKAGMDLMLFSFWLPALLVLTIFGLRSYAQVIGGYLYQFIIGA</sequence>
<keyword evidence="1 2" id="KW-0040">ANK repeat</keyword>
<evidence type="ECO:0000259" key="5">
    <source>
        <dbReference type="SMART" id="SM00429"/>
    </source>
</evidence>
<dbReference type="InterPro" id="IPR057962">
    <property type="entry name" value="SPT23_MGA2_DBD"/>
</dbReference>
<evidence type="ECO:0000313" key="7">
    <source>
        <dbReference type="Proteomes" id="UP000016088"/>
    </source>
</evidence>
<feature type="region of interest" description="Disordered" evidence="3">
    <location>
        <begin position="80"/>
        <end position="112"/>
    </location>
</feature>
<dbReference type="AlphaFoldDB" id="S9RIE4"/>
<dbReference type="PROSITE" id="PS50297">
    <property type="entry name" value="ANK_REP_REGION"/>
    <property type="match status" value="2"/>
</dbReference>
<dbReference type="EMBL" id="KE503206">
    <property type="protein sequence ID" value="EPX73784.1"/>
    <property type="molecule type" value="Genomic_DNA"/>
</dbReference>
<dbReference type="eggNOG" id="KOG3836">
    <property type="taxonomic scope" value="Eukaryota"/>
</dbReference>
<dbReference type="SMART" id="SM00429">
    <property type="entry name" value="IPT"/>
    <property type="match status" value="1"/>
</dbReference>
<evidence type="ECO:0000256" key="2">
    <source>
        <dbReference type="PROSITE-ProRule" id="PRU00023"/>
    </source>
</evidence>
<dbReference type="SUPFAM" id="SSF81296">
    <property type="entry name" value="E set domains"/>
    <property type="match status" value="1"/>
</dbReference>
<evidence type="ECO:0000256" key="4">
    <source>
        <dbReference type="SAM" id="Phobius"/>
    </source>
</evidence>
<dbReference type="PANTHER" id="PTHR23335">
    <property type="entry name" value="CALMODULIN-BINDING TRANSCRIPTION ACTIVATOR CAMTA"/>
    <property type="match status" value="1"/>
</dbReference>
<dbReference type="InterPro" id="IPR013783">
    <property type="entry name" value="Ig-like_fold"/>
</dbReference>
<evidence type="ECO:0000256" key="1">
    <source>
        <dbReference type="ARBA" id="ARBA00023043"/>
    </source>
</evidence>
<dbReference type="Gene3D" id="1.25.40.20">
    <property type="entry name" value="Ankyrin repeat-containing domain"/>
    <property type="match status" value="1"/>
</dbReference>
<dbReference type="GO" id="GO:0003690">
    <property type="term" value="F:double-stranded DNA binding"/>
    <property type="evidence" value="ECO:0007669"/>
    <property type="project" value="TreeGrafter"/>
</dbReference>
<dbReference type="GO" id="GO:0003712">
    <property type="term" value="F:transcription coregulator activity"/>
    <property type="evidence" value="ECO:0007669"/>
    <property type="project" value="TreeGrafter"/>
</dbReference>
<feature type="repeat" description="ANK" evidence="2">
    <location>
        <begin position="859"/>
        <end position="891"/>
    </location>
</feature>
<dbReference type="RefSeq" id="XP_013016946.1">
    <property type="nucleotide sequence ID" value="XM_013161492.1"/>
</dbReference>
<dbReference type="GeneID" id="25031976"/>
<name>S9RIE4_SCHOY</name>
<dbReference type="InterPro" id="IPR002909">
    <property type="entry name" value="IPT_dom"/>
</dbReference>
<dbReference type="InterPro" id="IPR002110">
    <property type="entry name" value="Ankyrin_rpt"/>
</dbReference>
<dbReference type="InterPro" id="IPR036770">
    <property type="entry name" value="Ankyrin_rpt-contain_sf"/>
</dbReference>
<dbReference type="PROSITE" id="PS50088">
    <property type="entry name" value="ANK_REPEAT"/>
    <property type="match status" value="2"/>
</dbReference>
<dbReference type="OrthoDB" id="71307at2759"/>
<dbReference type="Pfam" id="PF12796">
    <property type="entry name" value="Ank_2"/>
    <property type="match status" value="1"/>
</dbReference>
<accession>S9RIE4</accession>
<evidence type="ECO:0000256" key="3">
    <source>
        <dbReference type="SAM" id="MobiDB-lite"/>
    </source>
</evidence>
<protein>
    <submittedName>
        <fullName evidence="6">IPT/TIG ankyrin repeat protein</fullName>
    </submittedName>
</protein>
<feature type="region of interest" description="Disordered" evidence="3">
    <location>
        <begin position="12"/>
        <end position="55"/>
    </location>
</feature>
<dbReference type="SMART" id="SM00248">
    <property type="entry name" value="ANK"/>
    <property type="match status" value="2"/>
</dbReference>
<keyword evidence="4" id="KW-1133">Transmembrane helix</keyword>
<gene>
    <name evidence="6" type="ORF">SOCG_03002</name>
</gene>
<dbReference type="CDD" id="cd00102">
    <property type="entry name" value="IPT"/>
    <property type="match status" value="1"/>
</dbReference>
<feature type="transmembrane region" description="Helical" evidence="4">
    <location>
        <begin position="1060"/>
        <end position="1078"/>
    </location>
</feature>
<dbReference type="PANTHER" id="PTHR23335:SF1">
    <property type="entry name" value="CALMODULIN-BINDING TRANSCRIPTION ACTIVATOR, ISOFORM F"/>
    <property type="match status" value="1"/>
</dbReference>
<keyword evidence="4" id="KW-0472">Membrane</keyword>
<dbReference type="GO" id="GO:0045944">
    <property type="term" value="P:positive regulation of transcription by RNA polymerase II"/>
    <property type="evidence" value="ECO:0007669"/>
    <property type="project" value="EnsemblFungi"/>
</dbReference>